<protein>
    <submittedName>
        <fullName evidence="1">Uncharacterized protein</fullName>
    </submittedName>
</protein>
<dbReference type="Proteomes" id="UP000243217">
    <property type="component" value="Unassembled WGS sequence"/>
</dbReference>
<evidence type="ECO:0000313" key="1">
    <source>
        <dbReference type="EMBL" id="OQS06432.1"/>
    </source>
</evidence>
<dbReference type="EMBL" id="JNBS01000344">
    <property type="protein sequence ID" value="OQS06432.1"/>
    <property type="molecule type" value="Genomic_DNA"/>
</dbReference>
<dbReference type="AlphaFoldDB" id="A0A1W0A814"/>
<comment type="caution">
    <text evidence="1">The sequence shown here is derived from an EMBL/GenBank/DDBJ whole genome shotgun (WGS) entry which is preliminary data.</text>
</comment>
<sequence length="142" mass="15437">MSLLLPELEGNVNGSAFGNDVDAATAATTRVGIARKSLLLPVVRQSALGHTIFAMVHRALWQTQPMNFAAMIAHVNVLLEVSSTNPLQAEAFSALERCADAAWINLQATNLTPAAMVQFKYLRTFILNQLLPVEMITLTMTN</sequence>
<gene>
    <name evidence="1" type="ORF">THRCLA_20380</name>
</gene>
<name>A0A1W0A814_9STRA</name>
<proteinExistence type="predicted"/>
<accession>A0A1W0A814</accession>
<evidence type="ECO:0000313" key="2">
    <source>
        <dbReference type="Proteomes" id="UP000243217"/>
    </source>
</evidence>
<keyword evidence="2" id="KW-1185">Reference proteome</keyword>
<organism evidence="1 2">
    <name type="scientific">Thraustotheca clavata</name>
    <dbReference type="NCBI Taxonomy" id="74557"/>
    <lineage>
        <taxon>Eukaryota</taxon>
        <taxon>Sar</taxon>
        <taxon>Stramenopiles</taxon>
        <taxon>Oomycota</taxon>
        <taxon>Saprolegniomycetes</taxon>
        <taxon>Saprolegniales</taxon>
        <taxon>Achlyaceae</taxon>
        <taxon>Thraustotheca</taxon>
    </lineage>
</organism>
<reference evidence="1 2" key="1">
    <citation type="journal article" date="2014" name="Genome Biol. Evol.">
        <title>The secreted proteins of Achlya hypogyna and Thraustotheca clavata identify the ancestral oomycete secretome and reveal gene acquisitions by horizontal gene transfer.</title>
        <authorList>
            <person name="Misner I."/>
            <person name="Blouin N."/>
            <person name="Leonard G."/>
            <person name="Richards T.A."/>
            <person name="Lane C.E."/>
        </authorList>
    </citation>
    <scope>NUCLEOTIDE SEQUENCE [LARGE SCALE GENOMIC DNA]</scope>
    <source>
        <strain evidence="1 2">ATCC 34112</strain>
    </source>
</reference>